<evidence type="ECO:0000256" key="4">
    <source>
        <dbReference type="ARBA" id="ARBA00022840"/>
    </source>
</evidence>
<name>A0ABQ8EUB4_9FUNG</name>
<keyword evidence="2" id="KW-0547">Nucleotide-binding</keyword>
<feature type="domain" description="Helicase ATP-binding" evidence="5">
    <location>
        <begin position="56"/>
        <end position="227"/>
    </location>
</feature>
<accession>A0ABQ8EUB4</accession>
<gene>
    <name evidence="7" type="ORF">BASA50_000423</name>
</gene>
<dbReference type="Gene3D" id="1.20.120.1080">
    <property type="match status" value="1"/>
</dbReference>
<evidence type="ECO:0000313" key="7">
    <source>
        <dbReference type="EMBL" id="KAH6586468.1"/>
    </source>
</evidence>
<evidence type="ECO:0000259" key="6">
    <source>
        <dbReference type="PROSITE" id="PS51194"/>
    </source>
</evidence>
<sequence>MAFWRPGTIAPGSSIESGLRSTDDESALPLFNANELLSIAEQRQRLPSFKSKSQFLYCVEKFQVIIVVGQTGSGKTTQLPQYLAEAGWCSNGRMVGCTLPRVVAVTSVAARVAEEMGVAVGETVGYTVRFDDRSNPHLTRIKYLTDGMLFREVLQDPLLTKYSAIMIDEAHERSLYTDILAGVLKKWSHALSILKKRPELRLIISSATLDAESFHDFYNCNATSEKENDTAVIMSIDGRVYPVHIHYLDMPCSDYIQACVDTVLRIHQQEPAGDVLVFLTGRDEVEKVVTELREQISSGRTPILALPLYGGLTPEEQKLVFTAPPMGTRKVVVSTNIAEASITVDGIVYVVDSGFIKIRSYSPVSSMDTLMIIPTSQASAQQRAGRAGRTRPGKAYRLYTEEAFLQLPLASTPEIQRSNLSSLVLQLKAIGIDNVLRFDFLSPPPSMMMSRALELLYSLKALDDYGHLSVPLGALLAEIPLEPMLAVTILNSPKFGCSEEMLTIAAVLSVEPIFMTPNGQRREAEDSRRRFSVEEGDHITYINVFEAYLRAKKSAKWCYSNFLNSNALNRAVSVRLQLRKYLRRYGEPNLVSCGSDTSAIRKCIISGFFSHAAKMRPDGSYSTVRDNKILYIHPNSVLFKRSPEWVVFHEVVETTKPFMRDVMVVQPEWLSELALVFCHER</sequence>
<dbReference type="InterPro" id="IPR011545">
    <property type="entry name" value="DEAD/DEAH_box_helicase_dom"/>
</dbReference>
<dbReference type="Pfam" id="PF00270">
    <property type="entry name" value="DEAD"/>
    <property type="match status" value="1"/>
</dbReference>
<dbReference type="InterPro" id="IPR014001">
    <property type="entry name" value="Helicase_ATP-bd"/>
</dbReference>
<dbReference type="InterPro" id="IPR001650">
    <property type="entry name" value="Helicase_C-like"/>
</dbReference>
<organism evidence="7 8">
    <name type="scientific">Batrachochytrium salamandrivorans</name>
    <dbReference type="NCBI Taxonomy" id="1357716"/>
    <lineage>
        <taxon>Eukaryota</taxon>
        <taxon>Fungi</taxon>
        <taxon>Fungi incertae sedis</taxon>
        <taxon>Chytridiomycota</taxon>
        <taxon>Chytridiomycota incertae sedis</taxon>
        <taxon>Chytridiomycetes</taxon>
        <taxon>Rhizophydiales</taxon>
        <taxon>Rhizophydiales incertae sedis</taxon>
        <taxon>Batrachochytrium</taxon>
    </lineage>
</organism>
<dbReference type="InterPro" id="IPR002464">
    <property type="entry name" value="DNA/RNA_helicase_DEAH_CS"/>
</dbReference>
<dbReference type="InterPro" id="IPR011709">
    <property type="entry name" value="DEAD-box_helicase_OB_fold"/>
</dbReference>
<dbReference type="Pfam" id="PF00271">
    <property type="entry name" value="Helicase_C"/>
    <property type="match status" value="1"/>
</dbReference>
<reference evidence="7 8" key="1">
    <citation type="submission" date="2021-02" db="EMBL/GenBank/DDBJ databases">
        <title>Variation within the Batrachochytrium salamandrivorans European outbreak.</title>
        <authorList>
            <person name="Kelly M."/>
            <person name="Pasmans F."/>
            <person name="Shea T.P."/>
            <person name="Munoz J.F."/>
            <person name="Carranza S."/>
            <person name="Cuomo C.A."/>
            <person name="Martel A."/>
        </authorList>
    </citation>
    <scope>NUCLEOTIDE SEQUENCE [LARGE SCALE GENOMIC DNA]</scope>
    <source>
        <strain evidence="7 8">AMFP18/2</strain>
    </source>
</reference>
<keyword evidence="8" id="KW-1185">Reference proteome</keyword>
<dbReference type="InterPro" id="IPR007502">
    <property type="entry name" value="Helicase-assoc_dom"/>
</dbReference>
<keyword evidence="3" id="KW-0378">Hydrolase</keyword>
<dbReference type="InterPro" id="IPR027417">
    <property type="entry name" value="P-loop_NTPase"/>
</dbReference>
<evidence type="ECO:0000256" key="1">
    <source>
        <dbReference type="ARBA" id="ARBA00012552"/>
    </source>
</evidence>
<dbReference type="Gene3D" id="3.40.50.300">
    <property type="entry name" value="P-loop containing nucleotide triphosphate hydrolases"/>
    <property type="match status" value="2"/>
</dbReference>
<dbReference type="PROSITE" id="PS00690">
    <property type="entry name" value="DEAH_ATP_HELICASE"/>
    <property type="match status" value="1"/>
</dbReference>
<dbReference type="CDD" id="cd18791">
    <property type="entry name" value="SF2_C_RHA"/>
    <property type="match status" value="1"/>
</dbReference>
<proteinExistence type="predicted"/>
<dbReference type="Pfam" id="PF07717">
    <property type="entry name" value="OB_NTP_bind"/>
    <property type="match status" value="1"/>
</dbReference>
<dbReference type="EMBL" id="JAFCIX010000573">
    <property type="protein sequence ID" value="KAH6586468.1"/>
    <property type="molecule type" value="Genomic_DNA"/>
</dbReference>
<dbReference type="PROSITE" id="PS51194">
    <property type="entry name" value="HELICASE_CTER"/>
    <property type="match status" value="1"/>
</dbReference>
<evidence type="ECO:0000256" key="3">
    <source>
        <dbReference type="ARBA" id="ARBA00022801"/>
    </source>
</evidence>
<dbReference type="SMART" id="SM00847">
    <property type="entry name" value="HA2"/>
    <property type="match status" value="1"/>
</dbReference>
<evidence type="ECO:0000313" key="8">
    <source>
        <dbReference type="Proteomes" id="UP001648503"/>
    </source>
</evidence>
<dbReference type="PANTHER" id="PTHR18934">
    <property type="entry name" value="ATP-DEPENDENT RNA HELICASE"/>
    <property type="match status" value="1"/>
</dbReference>
<dbReference type="Pfam" id="PF04408">
    <property type="entry name" value="WHD_HA2"/>
    <property type="match status" value="1"/>
</dbReference>
<dbReference type="Pfam" id="PF21010">
    <property type="entry name" value="HA2_C"/>
    <property type="match status" value="1"/>
</dbReference>
<dbReference type="EC" id="3.6.4.13" evidence="1"/>
<feature type="domain" description="Helicase C-terminal" evidence="6">
    <location>
        <begin position="258"/>
        <end position="431"/>
    </location>
</feature>
<dbReference type="InterPro" id="IPR048333">
    <property type="entry name" value="HA2_WH"/>
</dbReference>
<dbReference type="SUPFAM" id="SSF52540">
    <property type="entry name" value="P-loop containing nucleoside triphosphate hydrolases"/>
    <property type="match status" value="1"/>
</dbReference>
<dbReference type="SMART" id="SM00487">
    <property type="entry name" value="DEXDc"/>
    <property type="match status" value="1"/>
</dbReference>
<protein>
    <recommendedName>
        <fullName evidence="1">RNA helicase</fullName>
        <ecNumber evidence="1">3.6.4.13</ecNumber>
    </recommendedName>
</protein>
<dbReference type="PANTHER" id="PTHR18934:SF136">
    <property type="entry name" value="ATP-DEPENDENT RNA HELICASE DHX35-RELATED"/>
    <property type="match status" value="1"/>
</dbReference>
<dbReference type="PROSITE" id="PS51192">
    <property type="entry name" value="HELICASE_ATP_BIND_1"/>
    <property type="match status" value="1"/>
</dbReference>
<evidence type="ECO:0000259" key="5">
    <source>
        <dbReference type="PROSITE" id="PS51192"/>
    </source>
</evidence>
<dbReference type="SMART" id="SM00490">
    <property type="entry name" value="HELICc"/>
    <property type="match status" value="1"/>
</dbReference>
<comment type="caution">
    <text evidence="7">The sequence shown here is derived from an EMBL/GenBank/DDBJ whole genome shotgun (WGS) entry which is preliminary data.</text>
</comment>
<keyword evidence="4" id="KW-0067">ATP-binding</keyword>
<dbReference type="Proteomes" id="UP001648503">
    <property type="component" value="Unassembled WGS sequence"/>
</dbReference>
<evidence type="ECO:0000256" key="2">
    <source>
        <dbReference type="ARBA" id="ARBA00022741"/>
    </source>
</evidence>